<evidence type="ECO:0000313" key="3">
    <source>
        <dbReference type="EMBL" id="CAL6044175.1"/>
    </source>
</evidence>
<feature type="compositionally biased region" description="Polar residues" evidence="1">
    <location>
        <begin position="209"/>
        <end position="224"/>
    </location>
</feature>
<feature type="region of interest" description="Disordered" evidence="1">
    <location>
        <begin position="187"/>
        <end position="224"/>
    </location>
</feature>
<dbReference type="Proteomes" id="UP001642409">
    <property type="component" value="Unassembled WGS sequence"/>
</dbReference>
<dbReference type="EMBL" id="CATOUU010000295">
    <property type="protein sequence ID" value="CAI9923844.1"/>
    <property type="molecule type" value="Genomic_DNA"/>
</dbReference>
<proteinExistence type="predicted"/>
<reference evidence="3 4" key="2">
    <citation type="submission" date="2024-07" db="EMBL/GenBank/DDBJ databases">
        <authorList>
            <person name="Akdeniz Z."/>
        </authorList>
    </citation>
    <scope>NUCLEOTIDE SEQUENCE [LARGE SCALE GENOMIC DNA]</scope>
</reference>
<gene>
    <name evidence="2" type="ORF">HINF_LOCUS11489</name>
    <name evidence="3" type="ORF">HINF_LOCUS40433</name>
</gene>
<comment type="caution">
    <text evidence="2">The sequence shown here is derived from an EMBL/GenBank/DDBJ whole genome shotgun (WGS) entry which is preliminary data.</text>
</comment>
<organism evidence="2">
    <name type="scientific">Hexamita inflata</name>
    <dbReference type="NCBI Taxonomy" id="28002"/>
    <lineage>
        <taxon>Eukaryota</taxon>
        <taxon>Metamonada</taxon>
        <taxon>Diplomonadida</taxon>
        <taxon>Hexamitidae</taxon>
        <taxon>Hexamitinae</taxon>
        <taxon>Hexamita</taxon>
    </lineage>
</organism>
<dbReference type="AlphaFoldDB" id="A0AA86TND3"/>
<accession>A0AA86TND3</accession>
<keyword evidence="4" id="KW-1185">Reference proteome</keyword>
<evidence type="ECO:0000313" key="4">
    <source>
        <dbReference type="Proteomes" id="UP001642409"/>
    </source>
</evidence>
<reference evidence="2" key="1">
    <citation type="submission" date="2023-06" db="EMBL/GenBank/DDBJ databases">
        <authorList>
            <person name="Kurt Z."/>
        </authorList>
    </citation>
    <scope>NUCLEOTIDE SEQUENCE</scope>
</reference>
<sequence>MWKLIQARTRNELTFSQIIQKKIKENFQCKEMNKKKPDVELIIKGQKVYLDIGISFDPKRYYQTKESHYASMLDQDGNPIKVIPIIIGKNCTIHTKSREFLEELDLNIENVYEEIGNLLAVYYASCAEEIYKRKQVMRDEENNLPEIRNVNLTNNRFAELVSDEIQIKEKSEHQAILEYLKEQQKLQKPMQKADKAKKKRKPDDPPESPIQSETVSDQHLNETSDQLNSSIQINQNEILLSLTPAIQEEIQMELRMPNKTTVTKILAQQQNVQIAFQRKATPQNRKQDNQFMTLFPGLNLDQIRNNANTITRNSPTQPKAAINKKISKTNSISPKELTESL</sequence>
<evidence type="ECO:0000256" key="1">
    <source>
        <dbReference type="SAM" id="MobiDB-lite"/>
    </source>
</evidence>
<evidence type="ECO:0000313" key="2">
    <source>
        <dbReference type="EMBL" id="CAI9923844.1"/>
    </source>
</evidence>
<dbReference type="EMBL" id="CAXDID020000159">
    <property type="protein sequence ID" value="CAL6044175.1"/>
    <property type="molecule type" value="Genomic_DNA"/>
</dbReference>
<name>A0AA86TND3_9EUKA</name>
<protein>
    <submittedName>
        <fullName evidence="3">Hypothetical_protein</fullName>
    </submittedName>
</protein>